<reference evidence="1" key="1">
    <citation type="submission" date="2015-01" db="EMBL/GenBank/DDBJ databases">
        <title>The Genome Sequence of Cladophialophora bantiana CBS 173.52.</title>
        <authorList>
            <consortium name="The Broad Institute Genomics Platform"/>
            <person name="Cuomo C."/>
            <person name="de Hoog S."/>
            <person name="Gorbushina A."/>
            <person name="Stielow B."/>
            <person name="Teixiera M."/>
            <person name="Abouelleil A."/>
            <person name="Chapman S.B."/>
            <person name="Priest M."/>
            <person name="Young S.K."/>
            <person name="Wortman J."/>
            <person name="Nusbaum C."/>
            <person name="Birren B."/>
        </authorList>
    </citation>
    <scope>NUCLEOTIDE SEQUENCE [LARGE SCALE GENOMIC DNA]</scope>
    <source>
        <strain evidence="1">CBS 173.52</strain>
    </source>
</reference>
<dbReference type="AlphaFoldDB" id="A0A0D2FM50"/>
<keyword evidence="2" id="KW-1185">Reference proteome</keyword>
<dbReference type="VEuPathDB" id="FungiDB:Z519_11771"/>
<gene>
    <name evidence="1" type="ORF">Z519_11771</name>
</gene>
<proteinExistence type="predicted"/>
<evidence type="ECO:0000313" key="1">
    <source>
        <dbReference type="EMBL" id="KIW87797.1"/>
    </source>
</evidence>
<dbReference type="OrthoDB" id="654211at2759"/>
<evidence type="ECO:0008006" key="3">
    <source>
        <dbReference type="Google" id="ProtNLM"/>
    </source>
</evidence>
<organism evidence="1 2">
    <name type="scientific">Cladophialophora bantiana (strain ATCC 10958 / CBS 173.52 / CDC B-1940 / NIH 8579)</name>
    <name type="common">Xylohypha bantiana</name>
    <dbReference type="NCBI Taxonomy" id="1442370"/>
    <lineage>
        <taxon>Eukaryota</taxon>
        <taxon>Fungi</taxon>
        <taxon>Dikarya</taxon>
        <taxon>Ascomycota</taxon>
        <taxon>Pezizomycotina</taxon>
        <taxon>Eurotiomycetes</taxon>
        <taxon>Chaetothyriomycetidae</taxon>
        <taxon>Chaetothyriales</taxon>
        <taxon>Herpotrichiellaceae</taxon>
        <taxon>Cladophialophora</taxon>
    </lineage>
</organism>
<name>A0A0D2FM50_CLAB1</name>
<accession>A0A0D2FM50</accession>
<sequence>MPGDQDLWDAPSERQWLLLKHNQPRGTPLSVGEAMSKLMYDQTAREIPETSWKWSPFATAVAMYAVATQIWYISSAKNLGILPGDHGNHTILAGLGDIMETEAALNRCRDLLMSAKNANEVTWSDDDGPMLFNSMAVLRVAYSRACMLTATLDRFILLRETRGEIVDAISKYLFIDQPRSESITKAVARSVEGHFVPARVGVLLTLKTAALTWWVDHAIAGWDTALFVTRWIHAIEQAELAHDFVNDSERQTIKVVHRLMTEAQIRFTSTESLAAAVTRFWAPFFTDTWVWGVTPRIGFVLQELAKAYEEASRLRVQI</sequence>
<evidence type="ECO:0000313" key="2">
    <source>
        <dbReference type="Proteomes" id="UP000053789"/>
    </source>
</evidence>
<dbReference type="EMBL" id="KN847002">
    <property type="protein sequence ID" value="KIW87797.1"/>
    <property type="molecule type" value="Genomic_DNA"/>
</dbReference>
<dbReference type="HOGENOM" id="CLU_806542_0_0_1"/>
<dbReference type="RefSeq" id="XP_016614466.1">
    <property type="nucleotide sequence ID" value="XM_016769482.1"/>
</dbReference>
<dbReference type="GeneID" id="27704699"/>
<dbReference type="Proteomes" id="UP000053789">
    <property type="component" value="Unassembled WGS sequence"/>
</dbReference>
<protein>
    <recommendedName>
        <fullName evidence="3">Transcription factor domain-containing protein</fullName>
    </recommendedName>
</protein>